<dbReference type="AlphaFoldDB" id="X1API1"/>
<accession>X1API1</accession>
<evidence type="ECO:0000313" key="1">
    <source>
        <dbReference type="EMBL" id="GAG71287.1"/>
    </source>
</evidence>
<feature type="non-terminal residue" evidence="1">
    <location>
        <position position="154"/>
    </location>
</feature>
<dbReference type="GO" id="GO:0043165">
    <property type="term" value="P:Gram-negative-bacterium-type cell outer membrane assembly"/>
    <property type="evidence" value="ECO:0007669"/>
    <property type="project" value="InterPro"/>
</dbReference>
<organism evidence="1">
    <name type="scientific">marine sediment metagenome</name>
    <dbReference type="NCBI Taxonomy" id="412755"/>
    <lineage>
        <taxon>unclassified sequences</taxon>
        <taxon>metagenomes</taxon>
        <taxon>ecological metagenomes</taxon>
    </lineage>
</organism>
<name>X1API1_9ZZZZ</name>
<proteinExistence type="predicted"/>
<comment type="caution">
    <text evidence="1">The sequence shown here is derived from an EMBL/GenBank/DDBJ whole genome shotgun (WGS) entry which is preliminary data.</text>
</comment>
<dbReference type="PROSITE" id="PS51257">
    <property type="entry name" value="PROKAR_LIPOPROTEIN"/>
    <property type="match status" value="1"/>
</dbReference>
<sequence>MTHRLKVNILLFCILQIALYGIAGCGYTTGSLLPERLKTITIPIFKNSISPNSLAYQYHPGLEADITRETIDRFLFDGTLKVIESEDADLVLRGELIDYIKDPLTYAQDSKTVTEYRLSLVVNATCYDASEGDFRWKQKIIGKWNYFVGVDESV</sequence>
<gene>
    <name evidence="1" type="ORF">S01H4_08682</name>
</gene>
<dbReference type="GO" id="GO:0019867">
    <property type="term" value="C:outer membrane"/>
    <property type="evidence" value="ECO:0007669"/>
    <property type="project" value="InterPro"/>
</dbReference>
<reference evidence="1" key="1">
    <citation type="journal article" date="2014" name="Front. Microbiol.">
        <title>High frequency of phylogenetically diverse reductive dehalogenase-homologous genes in deep subseafloor sedimentary metagenomes.</title>
        <authorList>
            <person name="Kawai M."/>
            <person name="Futagami T."/>
            <person name="Toyoda A."/>
            <person name="Takaki Y."/>
            <person name="Nishi S."/>
            <person name="Hori S."/>
            <person name="Arai W."/>
            <person name="Tsubouchi T."/>
            <person name="Morono Y."/>
            <person name="Uchiyama I."/>
            <person name="Ito T."/>
            <person name="Fujiyama A."/>
            <person name="Inagaki F."/>
            <person name="Takami H."/>
        </authorList>
    </citation>
    <scope>NUCLEOTIDE SEQUENCE</scope>
    <source>
        <strain evidence="1">Expedition CK06-06</strain>
    </source>
</reference>
<dbReference type="Pfam" id="PF04390">
    <property type="entry name" value="LptE"/>
    <property type="match status" value="1"/>
</dbReference>
<dbReference type="InterPro" id="IPR007485">
    <property type="entry name" value="LPS_assembly_LptE"/>
</dbReference>
<protein>
    <submittedName>
        <fullName evidence="1">Uncharacterized protein</fullName>
    </submittedName>
</protein>
<dbReference type="EMBL" id="BART01003016">
    <property type="protein sequence ID" value="GAG71287.1"/>
    <property type="molecule type" value="Genomic_DNA"/>
</dbReference>